<feature type="region of interest" description="Disordered" evidence="1">
    <location>
        <begin position="536"/>
        <end position="555"/>
    </location>
</feature>
<feature type="domain" description="Asparagine synthetase" evidence="2">
    <location>
        <begin position="386"/>
        <end position="540"/>
    </location>
</feature>
<accession>A0ABP4ZGR2</accession>
<dbReference type="SUPFAM" id="SSF56235">
    <property type="entry name" value="N-terminal nucleophile aminohydrolases (Ntn hydrolases)"/>
    <property type="match status" value="1"/>
</dbReference>
<dbReference type="Proteomes" id="UP001501094">
    <property type="component" value="Unassembled WGS sequence"/>
</dbReference>
<name>A0ABP4ZGR2_9MICO</name>
<keyword evidence="4" id="KW-1185">Reference proteome</keyword>
<protein>
    <submittedName>
        <fullName evidence="3">Lasso peptide isopeptide bond-forming cyclase</fullName>
    </submittedName>
</protein>
<dbReference type="Pfam" id="PF00733">
    <property type="entry name" value="Asn_synthase"/>
    <property type="match status" value="1"/>
</dbReference>
<evidence type="ECO:0000259" key="2">
    <source>
        <dbReference type="Pfam" id="PF00733"/>
    </source>
</evidence>
<dbReference type="Gene3D" id="3.60.20.10">
    <property type="entry name" value="Glutamine Phosphoribosylpyrophosphate, subunit 1, domain 1"/>
    <property type="match status" value="1"/>
</dbReference>
<dbReference type="RefSeq" id="WP_344099526.1">
    <property type="nucleotide sequence ID" value="NZ_BAAANL010000001.1"/>
</dbReference>
<organism evidence="3 4">
    <name type="scientific">Myceligenerans crystallogenes</name>
    <dbReference type="NCBI Taxonomy" id="316335"/>
    <lineage>
        <taxon>Bacteria</taxon>
        <taxon>Bacillati</taxon>
        <taxon>Actinomycetota</taxon>
        <taxon>Actinomycetes</taxon>
        <taxon>Micrococcales</taxon>
        <taxon>Promicromonosporaceae</taxon>
        <taxon>Myceligenerans</taxon>
    </lineage>
</organism>
<dbReference type="InterPro" id="IPR029055">
    <property type="entry name" value="Ntn_hydrolases_N"/>
</dbReference>
<evidence type="ECO:0000256" key="1">
    <source>
        <dbReference type="SAM" id="MobiDB-lite"/>
    </source>
</evidence>
<reference evidence="4" key="1">
    <citation type="journal article" date="2019" name="Int. J. Syst. Evol. Microbiol.">
        <title>The Global Catalogue of Microorganisms (GCM) 10K type strain sequencing project: providing services to taxonomists for standard genome sequencing and annotation.</title>
        <authorList>
            <consortium name="The Broad Institute Genomics Platform"/>
            <consortium name="The Broad Institute Genome Sequencing Center for Infectious Disease"/>
            <person name="Wu L."/>
            <person name="Ma J."/>
        </authorList>
    </citation>
    <scope>NUCLEOTIDE SEQUENCE [LARGE SCALE GENOMIC DNA]</scope>
    <source>
        <strain evidence="4">JCM 14326</strain>
    </source>
</reference>
<comment type="caution">
    <text evidence="3">The sequence shown here is derived from an EMBL/GenBank/DDBJ whole genome shotgun (WGS) entry which is preliminary data.</text>
</comment>
<gene>
    <name evidence="3" type="ORF">GCM10009751_06930</name>
</gene>
<evidence type="ECO:0000313" key="3">
    <source>
        <dbReference type="EMBL" id="GAA1852946.1"/>
    </source>
</evidence>
<dbReference type="InterPro" id="IPR001962">
    <property type="entry name" value="Asn_synthase"/>
</dbReference>
<dbReference type="EMBL" id="BAAANL010000001">
    <property type="protein sequence ID" value="GAA1852946.1"/>
    <property type="molecule type" value="Genomic_DNA"/>
</dbReference>
<evidence type="ECO:0000313" key="4">
    <source>
        <dbReference type="Proteomes" id="UP001501094"/>
    </source>
</evidence>
<proteinExistence type="predicted"/>
<sequence>MGWICGTTAPVAPLGGRPLWQEETSSHRVWVVDDGDFPGVRTCESTDARLAVVGDAWVSEDELRRALLDVRREAWRFLTRWPGSYWVIAQHRNRTVVLSDLAGARPVFHARLRGEAVWATEATPLAALTGARTDHEAIVQTMVTPDLGELAPLTTTFRGVRRVPGGHLFTVDDDAGSTRPYEPLGQGTPFADGVDRFRDALLGAVEVRVRNAGGLVSADTSGEDNTTSLGRLTVRRSPLLDPGIVAPLPAPAAFWDLERSPLTDQPFADAVRWPQLRDRYRRAASAGSALHLVGSGRDQLLTAPVTALADLAATGQHLALWRASVTQARRRGLATHEVYRAGVLLARTSYSAALRELADGITAPGRAAARAISWLPPSGAAAWLTPAARVATAAVVQGVAMRAHDIAIGMSARRIWDEVHLTGPRFAGLAAQAAAAGCALSAPFLDNEVVRAALAVPVHEHLHLHQRTPLLTAALQAVGEEPVERGAGRADDDGRLGVTGNLAAVRELLAGSELVAHGLLDARAIERDLEALRADGAAGGAAGGPAADRGGGRREAARVTTVRALETLVSTELWLSRHRHVSAADLWETNVRVRC</sequence>